<evidence type="ECO:0000256" key="1">
    <source>
        <dbReference type="SAM" id="MobiDB-lite"/>
    </source>
</evidence>
<dbReference type="Pfam" id="PF03745">
    <property type="entry name" value="DUF309"/>
    <property type="match status" value="1"/>
</dbReference>
<accession>A0A3B1DGU5</accession>
<name>A0A3B1DGU5_9ZZZZ</name>
<organism evidence="2">
    <name type="scientific">hydrothermal vent metagenome</name>
    <dbReference type="NCBI Taxonomy" id="652676"/>
    <lineage>
        <taxon>unclassified sequences</taxon>
        <taxon>metagenomes</taxon>
        <taxon>ecological metagenomes</taxon>
    </lineage>
</organism>
<feature type="region of interest" description="Disordered" evidence="1">
    <location>
        <begin position="14"/>
        <end position="47"/>
    </location>
</feature>
<evidence type="ECO:0000313" key="2">
    <source>
        <dbReference type="EMBL" id="VAX38111.1"/>
    </source>
</evidence>
<dbReference type="InterPro" id="IPR023203">
    <property type="entry name" value="TTHA0068_sf"/>
</dbReference>
<evidence type="ECO:0008006" key="3">
    <source>
        <dbReference type="Google" id="ProtNLM"/>
    </source>
</evidence>
<dbReference type="SUPFAM" id="SSF140663">
    <property type="entry name" value="TTHA0068-like"/>
    <property type="match status" value="1"/>
</dbReference>
<dbReference type="AlphaFoldDB" id="A0A3B1DGU5"/>
<sequence>MSVETKIPRLLPSADLPPYAHVQGSGTPHPIRDLEGHSYGRRGTRNMKPLSADKWEENRNYLLGIDYFNIGFYWECHDMWERLWRVSGQDSTVGRFLKGLVKLSAAGVKVRENSIHGVRRHAASAGEVFADVAAEAGDDYYCGLELTSLQFAADRAAQLIYPAEYPMGKPVRVFPFVLRPVPLPFG</sequence>
<reference evidence="2" key="1">
    <citation type="submission" date="2018-06" db="EMBL/GenBank/DDBJ databases">
        <authorList>
            <person name="Zhirakovskaya E."/>
        </authorList>
    </citation>
    <scope>NUCLEOTIDE SEQUENCE</scope>
</reference>
<protein>
    <recommendedName>
        <fullName evidence="3">DUF309 domain-containing protein</fullName>
    </recommendedName>
</protein>
<dbReference type="Gene3D" id="1.10.3450.10">
    <property type="entry name" value="TTHA0068-like"/>
    <property type="match status" value="1"/>
</dbReference>
<gene>
    <name evidence="2" type="ORF">MNBD_PLANCTO02-1941</name>
</gene>
<dbReference type="EMBL" id="UOGL01000164">
    <property type="protein sequence ID" value="VAX38111.1"/>
    <property type="molecule type" value="Genomic_DNA"/>
</dbReference>
<dbReference type="InterPro" id="IPR005500">
    <property type="entry name" value="DUF309"/>
</dbReference>
<proteinExistence type="predicted"/>